<evidence type="ECO:0000256" key="1">
    <source>
        <dbReference type="SAM" id="MobiDB-lite"/>
    </source>
</evidence>
<protein>
    <submittedName>
        <fullName evidence="4">Ras-GEF domain-containing protein</fullName>
    </submittedName>
</protein>
<evidence type="ECO:0000313" key="3">
    <source>
        <dbReference type="Proteomes" id="UP000278807"/>
    </source>
</evidence>
<evidence type="ECO:0000313" key="4">
    <source>
        <dbReference type="WBParaSite" id="HNAJ_0000568701-mRNA-1"/>
    </source>
</evidence>
<reference evidence="2 3" key="2">
    <citation type="submission" date="2018-11" db="EMBL/GenBank/DDBJ databases">
        <authorList>
            <consortium name="Pathogen Informatics"/>
        </authorList>
    </citation>
    <scope>NUCLEOTIDE SEQUENCE [LARGE SCALE GENOMIC DNA]</scope>
</reference>
<feature type="compositionally biased region" description="Polar residues" evidence="1">
    <location>
        <begin position="340"/>
        <end position="349"/>
    </location>
</feature>
<feature type="region of interest" description="Disordered" evidence="1">
    <location>
        <begin position="304"/>
        <end position="354"/>
    </location>
</feature>
<dbReference type="AlphaFoldDB" id="A0A0R3TF48"/>
<reference evidence="4" key="1">
    <citation type="submission" date="2017-02" db="UniProtKB">
        <authorList>
            <consortium name="WormBaseParasite"/>
        </authorList>
    </citation>
    <scope>IDENTIFICATION</scope>
</reference>
<dbReference type="Proteomes" id="UP000278807">
    <property type="component" value="Unassembled WGS sequence"/>
</dbReference>
<dbReference type="EMBL" id="UZAE01005203">
    <property type="protein sequence ID" value="VDO01545.1"/>
    <property type="molecule type" value="Genomic_DNA"/>
</dbReference>
<dbReference type="OrthoDB" id="6231986at2759"/>
<proteinExistence type="predicted"/>
<gene>
    <name evidence="2" type="ORF">HNAJ_LOCUS5685</name>
</gene>
<sequence>MTAEFTLFKGVDIPVDIVSSAKTRTKEHTKNTFEAFLQNLEQPLIHPVLSSLSSVVGLPCSTFLCRLTAISEYTSGTRKVNTVAIIKENLTILADLDAQNPGKMINSEKHISVLRQLSELANTDGYAQDFEEWSMNNSTELHDTLISCLNSENPLIIEETAVTISFLARNLHFALFRSAETLITAMVAALAVAMTPTENHFESYRKAFELHKEVLMTKSIQLPFHYPRQNYDFHDPRFRVVGYIYYALADFLYNVPHPFLIHYFQCRISRRKEATRTHLFRILYAIVKNLSELEEFAKNISPRIEKQQDKSDGQTPPFNGTFNEITSPISQTKTIEKNNTESLENSTSEPEFYQRDQWSKLPSKLFLEILRTSQEGNQENVNLITNIMAELQSVSPIKLPSVMLTREGINPNLLESINRRLRIDIPKSVEGTLNAENDRTVSAPENGIETEYVQSHNRSSVLVPKQPKLSELKFSSG</sequence>
<dbReference type="SUPFAM" id="SSF48371">
    <property type="entry name" value="ARM repeat"/>
    <property type="match status" value="1"/>
</dbReference>
<feature type="compositionally biased region" description="Polar residues" evidence="1">
    <location>
        <begin position="313"/>
        <end position="333"/>
    </location>
</feature>
<accession>A0A0R3TF48</accession>
<organism evidence="4">
    <name type="scientific">Rodentolepis nana</name>
    <name type="common">Dwarf tapeworm</name>
    <name type="synonym">Hymenolepis nana</name>
    <dbReference type="NCBI Taxonomy" id="102285"/>
    <lineage>
        <taxon>Eukaryota</taxon>
        <taxon>Metazoa</taxon>
        <taxon>Spiralia</taxon>
        <taxon>Lophotrochozoa</taxon>
        <taxon>Platyhelminthes</taxon>
        <taxon>Cestoda</taxon>
        <taxon>Eucestoda</taxon>
        <taxon>Cyclophyllidea</taxon>
        <taxon>Hymenolepididae</taxon>
        <taxon>Rodentolepis</taxon>
    </lineage>
</organism>
<dbReference type="InterPro" id="IPR016024">
    <property type="entry name" value="ARM-type_fold"/>
</dbReference>
<dbReference type="WBParaSite" id="HNAJ_0000568701-mRNA-1">
    <property type="protein sequence ID" value="HNAJ_0000568701-mRNA-1"/>
    <property type="gene ID" value="HNAJ_0000568701"/>
</dbReference>
<evidence type="ECO:0000313" key="2">
    <source>
        <dbReference type="EMBL" id="VDO01545.1"/>
    </source>
</evidence>
<name>A0A0R3TF48_RODNA</name>
<keyword evidence="3" id="KW-1185">Reference proteome</keyword>